<comment type="caution">
    <text evidence="2">The sequence shown here is derived from an EMBL/GenBank/DDBJ whole genome shotgun (WGS) entry which is preliminary data.</text>
</comment>
<keyword evidence="3" id="KW-1185">Reference proteome</keyword>
<feature type="chain" id="PRO_5046168924" description="Cys-rich protein" evidence="1">
    <location>
        <begin position="25"/>
        <end position="88"/>
    </location>
</feature>
<feature type="signal peptide" evidence="1">
    <location>
        <begin position="1"/>
        <end position="24"/>
    </location>
</feature>
<keyword evidence="1" id="KW-0732">Signal</keyword>
<dbReference type="Proteomes" id="UP000231857">
    <property type="component" value="Unassembled WGS sequence"/>
</dbReference>
<gene>
    <name evidence="2" type="ORF">CH363_19300</name>
</gene>
<organism evidence="2 3">
    <name type="scientific">Leptospira haakeii</name>
    <dbReference type="NCBI Taxonomy" id="2023198"/>
    <lineage>
        <taxon>Bacteria</taxon>
        <taxon>Pseudomonadati</taxon>
        <taxon>Spirochaetota</taxon>
        <taxon>Spirochaetia</taxon>
        <taxon>Leptospirales</taxon>
        <taxon>Leptospiraceae</taxon>
        <taxon>Leptospira</taxon>
    </lineage>
</organism>
<dbReference type="RefSeq" id="WP_207797679.1">
    <property type="nucleotide sequence ID" value="NZ_NPEI01000021.1"/>
</dbReference>
<evidence type="ECO:0000256" key="1">
    <source>
        <dbReference type="SAM" id="SignalP"/>
    </source>
</evidence>
<dbReference type="EMBL" id="NPEI01000021">
    <property type="protein sequence ID" value="PKA14278.1"/>
    <property type="molecule type" value="Genomic_DNA"/>
</dbReference>
<reference evidence="2 3" key="1">
    <citation type="submission" date="2017-07" db="EMBL/GenBank/DDBJ databases">
        <title>Leptospira spp. isolated from tropical soils.</title>
        <authorList>
            <person name="Thibeaux R."/>
            <person name="Iraola G."/>
            <person name="Ferres I."/>
            <person name="Bierque E."/>
            <person name="Girault D."/>
            <person name="Soupe-Gilbert M.-E."/>
            <person name="Picardeau M."/>
            <person name="Goarant C."/>
        </authorList>
    </citation>
    <scope>NUCLEOTIDE SEQUENCE [LARGE SCALE GENOMIC DNA]</scope>
    <source>
        <strain evidence="2 3">ATI7-C-A2</strain>
    </source>
</reference>
<sequence>MNYKSFHLLLISTIIMILSVDLNAQSSGKCGYISDSDEENMCLAQVKQSSSYCGRIRNEDQKNLCRARVEKNSSYCGRIRDSDMKNDC</sequence>
<protein>
    <recommendedName>
        <fullName evidence="4">Cys-rich protein</fullName>
    </recommendedName>
</protein>
<name>A0ABX4PIR0_9LEPT</name>
<evidence type="ECO:0000313" key="3">
    <source>
        <dbReference type="Proteomes" id="UP000231857"/>
    </source>
</evidence>
<accession>A0ABX4PIR0</accession>
<evidence type="ECO:0000313" key="2">
    <source>
        <dbReference type="EMBL" id="PKA14278.1"/>
    </source>
</evidence>
<proteinExistence type="predicted"/>
<evidence type="ECO:0008006" key="4">
    <source>
        <dbReference type="Google" id="ProtNLM"/>
    </source>
</evidence>
<feature type="non-terminal residue" evidence="2">
    <location>
        <position position="88"/>
    </location>
</feature>